<evidence type="ECO:0000313" key="2">
    <source>
        <dbReference type="Proteomes" id="UP000632138"/>
    </source>
</evidence>
<dbReference type="InterPro" id="IPR032710">
    <property type="entry name" value="NTF2-like_dom_sf"/>
</dbReference>
<name>A0ABS2AJ88_9ACTN</name>
<sequence>MTYIADDIVCEAPAGRIEGAVAYRAFMTPFVAMLKSTTMLATFGDESTALIMYDTSTTLVPSAPGAELLTVAAGRITHSRFLFDRLPFDQARRA</sequence>
<gene>
    <name evidence="1" type="ORF">JIG36_30705</name>
</gene>
<evidence type="ECO:0000313" key="1">
    <source>
        <dbReference type="EMBL" id="MBM2619891.1"/>
    </source>
</evidence>
<dbReference type="Proteomes" id="UP000632138">
    <property type="component" value="Unassembled WGS sequence"/>
</dbReference>
<organism evidence="1 2">
    <name type="scientific">Paractinoplanes ovalisporus</name>
    <dbReference type="NCBI Taxonomy" id="2810368"/>
    <lineage>
        <taxon>Bacteria</taxon>
        <taxon>Bacillati</taxon>
        <taxon>Actinomycetota</taxon>
        <taxon>Actinomycetes</taxon>
        <taxon>Micromonosporales</taxon>
        <taxon>Micromonosporaceae</taxon>
        <taxon>Paractinoplanes</taxon>
    </lineage>
</organism>
<comment type="caution">
    <text evidence="1">The sequence shown here is derived from an EMBL/GenBank/DDBJ whole genome shotgun (WGS) entry which is preliminary data.</text>
</comment>
<keyword evidence="2" id="KW-1185">Reference proteome</keyword>
<dbReference type="SUPFAM" id="SSF54427">
    <property type="entry name" value="NTF2-like"/>
    <property type="match status" value="1"/>
</dbReference>
<protein>
    <submittedName>
        <fullName evidence="1">Nuclear transport factor 2 family protein</fullName>
    </submittedName>
</protein>
<dbReference type="Gene3D" id="3.10.450.50">
    <property type="match status" value="1"/>
</dbReference>
<proteinExistence type="predicted"/>
<accession>A0ABS2AJ88</accession>
<dbReference type="EMBL" id="JAENHP010000012">
    <property type="protein sequence ID" value="MBM2619891.1"/>
    <property type="molecule type" value="Genomic_DNA"/>
</dbReference>
<reference evidence="1 2" key="1">
    <citation type="submission" date="2021-01" db="EMBL/GenBank/DDBJ databases">
        <title>Actinoplanes sp. nov. LDG1-06 isolated from lichen.</title>
        <authorList>
            <person name="Saeng-In P."/>
            <person name="Phongsopitanun W."/>
            <person name="Kanchanasin P."/>
            <person name="Yuki M."/>
            <person name="Kudo T."/>
            <person name="Ohkuma M."/>
            <person name="Tanasupawat S."/>
        </authorList>
    </citation>
    <scope>NUCLEOTIDE SEQUENCE [LARGE SCALE GENOMIC DNA]</scope>
    <source>
        <strain evidence="1 2">LDG1-06</strain>
    </source>
</reference>